<dbReference type="InterPro" id="IPR011335">
    <property type="entry name" value="Restrct_endonuc-II-like"/>
</dbReference>
<keyword evidence="1" id="KW-0472">Membrane</keyword>
<proteinExistence type="predicted"/>
<dbReference type="PANTHER" id="PTHR30015:SF6">
    <property type="entry name" value="SLL1429 PROTEIN"/>
    <property type="match status" value="1"/>
</dbReference>
<dbReference type="InterPro" id="IPR052906">
    <property type="entry name" value="Type_IV_Methyl-Rstrct_Enzyme"/>
</dbReference>
<dbReference type="EMBL" id="BMHB01000002">
    <property type="protein sequence ID" value="GGI16592.1"/>
    <property type="molecule type" value="Genomic_DNA"/>
</dbReference>
<feature type="domain" description="Restriction endonuclease type IV Mrr" evidence="2">
    <location>
        <begin position="72"/>
        <end position="179"/>
    </location>
</feature>
<dbReference type="GO" id="GO:0003677">
    <property type="term" value="F:DNA binding"/>
    <property type="evidence" value="ECO:0007669"/>
    <property type="project" value="InterPro"/>
</dbReference>
<dbReference type="InterPro" id="IPR011856">
    <property type="entry name" value="tRNA_endonuc-like_dom_sf"/>
</dbReference>
<dbReference type="GO" id="GO:0015666">
    <property type="term" value="F:restriction endodeoxyribonuclease activity"/>
    <property type="evidence" value="ECO:0007669"/>
    <property type="project" value="TreeGrafter"/>
</dbReference>
<sequence length="191" mass="21719">MARRRSKKQEKAIDELLSYLTIGIGVYIYYLTNSISTSVLITSLLFICLIAFMFIKKSIRNERLRQSGINEIDKMDGVAFEKYLKELFVKMGYSVKLTSVTGDYGADLILEKNNKKIVVQAKRYSKSVGIKAVQEVKSAMSHYKAREAWVVSNSFYTQAAINLAKSNNVRLIDRKELIEQSLAIKNASKNK</sequence>
<reference evidence="4" key="1">
    <citation type="journal article" date="2019" name="Int. J. Syst. Evol. Microbiol.">
        <title>The Global Catalogue of Microorganisms (GCM) 10K type strain sequencing project: providing services to taxonomists for standard genome sequencing and annotation.</title>
        <authorList>
            <consortium name="The Broad Institute Genomics Platform"/>
            <consortium name="The Broad Institute Genome Sequencing Center for Infectious Disease"/>
            <person name="Wu L."/>
            <person name="Ma J."/>
        </authorList>
    </citation>
    <scope>NUCLEOTIDE SEQUENCE [LARGE SCALE GENOMIC DNA]</scope>
    <source>
        <strain evidence="4">CGMCC 1.14993</strain>
    </source>
</reference>
<comment type="caution">
    <text evidence="3">The sequence shown here is derived from an EMBL/GenBank/DDBJ whole genome shotgun (WGS) entry which is preliminary data.</text>
</comment>
<organism evidence="3 4">
    <name type="scientific">Gottfriedia solisilvae</name>
    <dbReference type="NCBI Taxonomy" id="1516104"/>
    <lineage>
        <taxon>Bacteria</taxon>
        <taxon>Bacillati</taxon>
        <taxon>Bacillota</taxon>
        <taxon>Bacilli</taxon>
        <taxon>Bacillales</taxon>
        <taxon>Bacillaceae</taxon>
        <taxon>Gottfriedia</taxon>
    </lineage>
</organism>
<dbReference type="InterPro" id="IPR007560">
    <property type="entry name" value="Restrct_endonuc_IV_Mrr"/>
</dbReference>
<keyword evidence="1" id="KW-0812">Transmembrane</keyword>
<name>A0A8J3ATL4_9BACI</name>
<feature type="transmembrane region" description="Helical" evidence="1">
    <location>
        <begin position="12"/>
        <end position="30"/>
    </location>
</feature>
<gene>
    <name evidence="3" type="ORF">GCM10007380_33730</name>
</gene>
<protein>
    <recommendedName>
        <fullName evidence="2">Restriction endonuclease type IV Mrr domain-containing protein</fullName>
    </recommendedName>
</protein>
<dbReference type="SUPFAM" id="SSF52980">
    <property type="entry name" value="Restriction endonuclease-like"/>
    <property type="match status" value="1"/>
</dbReference>
<evidence type="ECO:0000259" key="2">
    <source>
        <dbReference type="Pfam" id="PF04471"/>
    </source>
</evidence>
<evidence type="ECO:0000313" key="4">
    <source>
        <dbReference type="Proteomes" id="UP000626244"/>
    </source>
</evidence>
<dbReference type="PANTHER" id="PTHR30015">
    <property type="entry name" value="MRR RESTRICTION SYSTEM PROTEIN"/>
    <property type="match status" value="1"/>
</dbReference>
<dbReference type="Gene3D" id="3.40.1350.10">
    <property type="match status" value="1"/>
</dbReference>
<dbReference type="GO" id="GO:0009307">
    <property type="term" value="P:DNA restriction-modification system"/>
    <property type="evidence" value="ECO:0007669"/>
    <property type="project" value="InterPro"/>
</dbReference>
<dbReference type="AlphaFoldDB" id="A0A8J3ATL4"/>
<evidence type="ECO:0000313" key="3">
    <source>
        <dbReference type="EMBL" id="GGI16592.1"/>
    </source>
</evidence>
<dbReference type="RefSeq" id="WP_235821511.1">
    <property type="nucleotide sequence ID" value="NZ_BMHB01000002.1"/>
</dbReference>
<evidence type="ECO:0000256" key="1">
    <source>
        <dbReference type="SAM" id="Phobius"/>
    </source>
</evidence>
<keyword evidence="1" id="KW-1133">Transmembrane helix</keyword>
<dbReference type="Proteomes" id="UP000626244">
    <property type="component" value="Unassembled WGS sequence"/>
</dbReference>
<dbReference type="Pfam" id="PF04471">
    <property type="entry name" value="Mrr_cat"/>
    <property type="match status" value="1"/>
</dbReference>
<keyword evidence="4" id="KW-1185">Reference proteome</keyword>
<accession>A0A8J3ATL4</accession>
<feature type="transmembrane region" description="Helical" evidence="1">
    <location>
        <begin position="36"/>
        <end position="55"/>
    </location>
</feature>